<proteinExistence type="predicted"/>
<dbReference type="EMBL" id="FNTD01000004">
    <property type="protein sequence ID" value="SEC22319.1"/>
    <property type="molecule type" value="Genomic_DNA"/>
</dbReference>
<evidence type="ECO:0000313" key="1">
    <source>
        <dbReference type="EMBL" id="SEC22319.1"/>
    </source>
</evidence>
<name>A0A1H4QRL0_9ACTN</name>
<sequence length="133" mass="15177">MRAVRLTHEFVHYIPEQLESGVLYVSLPFTTVVHLCCCGCGNKVVTPLSPTDWSLTFDGASISLSPSIGNWSYPCRSHYWIRGNTAQWAERWTPRQIEAARVGTGQFGQGQSEGRRRPLAARFRQLVQRWLRQ</sequence>
<gene>
    <name evidence="1" type="ORF">SAMN04490357_1482</name>
</gene>
<dbReference type="RefSeq" id="WP_074991579.1">
    <property type="nucleotide sequence ID" value="NZ_FNTD01000004.1"/>
</dbReference>
<dbReference type="Proteomes" id="UP000182375">
    <property type="component" value="Unassembled WGS sequence"/>
</dbReference>
<dbReference type="InterPro" id="IPR045384">
    <property type="entry name" value="DUF6527"/>
</dbReference>
<accession>A0A1H4QRL0</accession>
<reference evidence="1 2" key="1">
    <citation type="submission" date="2016-10" db="EMBL/GenBank/DDBJ databases">
        <authorList>
            <person name="de Groot N.N."/>
        </authorList>
    </citation>
    <scope>NUCLEOTIDE SEQUENCE [LARGE SCALE GENOMIC DNA]</scope>
    <source>
        <strain evidence="1 2">DSM 40306</strain>
    </source>
</reference>
<evidence type="ECO:0000313" key="2">
    <source>
        <dbReference type="Proteomes" id="UP000182375"/>
    </source>
</evidence>
<dbReference type="STRING" id="67331.SAMN04490357_1482"/>
<organism evidence="1 2">
    <name type="scientific">Streptomyces misionensis</name>
    <dbReference type="NCBI Taxonomy" id="67331"/>
    <lineage>
        <taxon>Bacteria</taxon>
        <taxon>Bacillati</taxon>
        <taxon>Actinomycetota</taxon>
        <taxon>Actinomycetes</taxon>
        <taxon>Kitasatosporales</taxon>
        <taxon>Streptomycetaceae</taxon>
        <taxon>Streptomyces</taxon>
    </lineage>
</organism>
<dbReference type="GeneID" id="95516901"/>
<protein>
    <submittedName>
        <fullName evidence="1">Uncharacterized protein</fullName>
    </submittedName>
</protein>
<dbReference type="AlphaFoldDB" id="A0A1H4QRL0"/>
<dbReference type="Pfam" id="PF20137">
    <property type="entry name" value="BubE"/>
    <property type="match status" value="1"/>
</dbReference>